<accession>A0A246FGN6</accession>
<organism evidence="1 2">
    <name type="scientific">Hymenobacter amundsenii</name>
    <dbReference type="NCBI Taxonomy" id="2006685"/>
    <lineage>
        <taxon>Bacteria</taxon>
        <taxon>Pseudomonadati</taxon>
        <taxon>Bacteroidota</taxon>
        <taxon>Cytophagia</taxon>
        <taxon>Cytophagales</taxon>
        <taxon>Hymenobacteraceae</taxon>
        <taxon>Hymenobacter</taxon>
    </lineage>
</organism>
<dbReference type="AlphaFoldDB" id="A0A246FGN6"/>
<proteinExistence type="predicted"/>
<reference evidence="1 2" key="1">
    <citation type="submission" date="2017-06" db="EMBL/GenBank/DDBJ databases">
        <title>Hymenobacter amundsenii sp. nov. isolated from regoliths in Antarctica.</title>
        <authorList>
            <person name="Sedlacek I."/>
            <person name="Kralova S."/>
            <person name="Pantucek R."/>
            <person name="Svec P."/>
            <person name="Holochova P."/>
            <person name="Stankova E."/>
            <person name="Vrbovska V."/>
            <person name="Busse H.-J."/>
        </authorList>
    </citation>
    <scope>NUCLEOTIDE SEQUENCE [LARGE SCALE GENOMIC DNA]</scope>
    <source>
        <strain evidence="1 2">CCM 8682</strain>
    </source>
</reference>
<sequence>MQPYSFDLRTRVAAACEQPCSRQQQVAEHFGVSVSFIKKLRHRQRATGSLAPKPASGGVQS</sequence>
<dbReference type="Proteomes" id="UP000197277">
    <property type="component" value="Unassembled WGS sequence"/>
</dbReference>
<name>A0A246FGN6_9BACT</name>
<keyword evidence="2" id="KW-1185">Reference proteome</keyword>
<evidence type="ECO:0000313" key="1">
    <source>
        <dbReference type="EMBL" id="OWP61681.1"/>
    </source>
</evidence>
<dbReference type="InterPro" id="IPR009057">
    <property type="entry name" value="Homeodomain-like_sf"/>
</dbReference>
<evidence type="ECO:0008006" key="3">
    <source>
        <dbReference type="Google" id="ProtNLM"/>
    </source>
</evidence>
<dbReference type="SUPFAM" id="SSF46689">
    <property type="entry name" value="Homeodomain-like"/>
    <property type="match status" value="1"/>
</dbReference>
<dbReference type="EMBL" id="NIRR01000049">
    <property type="protein sequence ID" value="OWP61681.1"/>
    <property type="molecule type" value="Genomic_DNA"/>
</dbReference>
<protein>
    <recommendedName>
        <fullName evidence="3">Transposase Synechocystis PCC 6803 domain-containing protein</fullName>
    </recommendedName>
</protein>
<comment type="caution">
    <text evidence="1">The sequence shown here is derived from an EMBL/GenBank/DDBJ whole genome shotgun (WGS) entry which is preliminary data.</text>
</comment>
<gene>
    <name evidence="1" type="ORF">CDA63_18245</name>
</gene>
<evidence type="ECO:0000313" key="2">
    <source>
        <dbReference type="Proteomes" id="UP000197277"/>
    </source>
</evidence>
<dbReference type="OrthoDB" id="883569at2"/>